<dbReference type="RefSeq" id="XP_004039446.1">
    <property type="nucleotide sequence ID" value="XM_004039398.1"/>
</dbReference>
<dbReference type="eggNOG" id="ENOG502SHS3">
    <property type="taxonomic scope" value="Eukaryota"/>
</dbReference>
<dbReference type="OrthoDB" id="312805at2759"/>
<evidence type="ECO:0000313" key="2">
    <source>
        <dbReference type="Proteomes" id="UP000008983"/>
    </source>
</evidence>
<dbReference type="Proteomes" id="UP000008983">
    <property type="component" value="Unassembled WGS sequence"/>
</dbReference>
<dbReference type="InterPro" id="IPR011989">
    <property type="entry name" value="ARM-like"/>
</dbReference>
<keyword evidence="2" id="KW-1185">Reference proteome</keyword>
<gene>
    <name evidence="1" type="ORF">IMG5_022850</name>
</gene>
<evidence type="ECO:0000313" key="1">
    <source>
        <dbReference type="EMBL" id="EGR34142.1"/>
    </source>
</evidence>
<protein>
    <submittedName>
        <fullName evidence="1">Uncharacterized protein</fullName>
    </submittedName>
</protein>
<reference evidence="1 2" key="1">
    <citation type="submission" date="2011-07" db="EMBL/GenBank/DDBJ databases">
        <authorList>
            <person name="Coyne R."/>
            <person name="Brami D."/>
            <person name="Johnson J."/>
            <person name="Hostetler J."/>
            <person name="Hannick L."/>
            <person name="Clark T."/>
            <person name="Cassidy-Hanley D."/>
            <person name="Inman J."/>
        </authorList>
    </citation>
    <scope>NUCLEOTIDE SEQUENCE [LARGE SCALE GENOMIC DNA]</scope>
    <source>
        <strain evidence="1 2">G5</strain>
    </source>
</reference>
<dbReference type="InParanoid" id="G0QKV8"/>
<name>G0QKV8_ICHMU</name>
<dbReference type="AlphaFoldDB" id="G0QKV8"/>
<dbReference type="OMA" id="MGEMNTV"/>
<dbReference type="EMBL" id="GL983199">
    <property type="protein sequence ID" value="EGR34142.1"/>
    <property type="molecule type" value="Genomic_DNA"/>
</dbReference>
<proteinExistence type="predicted"/>
<accession>G0QKV8</accession>
<dbReference type="SUPFAM" id="SSF48371">
    <property type="entry name" value="ARM repeat"/>
    <property type="match status" value="1"/>
</dbReference>
<dbReference type="Gene3D" id="1.25.10.10">
    <property type="entry name" value="Leucine-rich Repeat Variant"/>
    <property type="match status" value="1"/>
</dbReference>
<dbReference type="GeneID" id="14910330"/>
<organism evidence="1 2">
    <name type="scientific">Ichthyophthirius multifiliis</name>
    <name type="common">White spot disease agent</name>
    <name type="synonym">Ich</name>
    <dbReference type="NCBI Taxonomy" id="5932"/>
    <lineage>
        <taxon>Eukaryota</taxon>
        <taxon>Sar</taxon>
        <taxon>Alveolata</taxon>
        <taxon>Ciliophora</taxon>
        <taxon>Intramacronucleata</taxon>
        <taxon>Oligohymenophorea</taxon>
        <taxon>Hymenostomatida</taxon>
        <taxon>Ophryoglenina</taxon>
        <taxon>Ichthyophthirius</taxon>
    </lineage>
</organism>
<sequence>MKKHLEIGGYQVDVPTVIALVESPYESLQNLGIKILTILSDPNKSKIGNYEQQFENYIKQINELTLQRNKKQEFVNNTLKTVSNLALKDSIRPHIIHHKGIEILLAHLRNDQNVEGQRISAKGLLNLSIGSRDIKMRIVGELAEEIQLMHKNEIDSIVYGYIQTLLVSKDNKKDFPDI</sequence>
<dbReference type="InterPro" id="IPR016024">
    <property type="entry name" value="ARM-type_fold"/>
</dbReference>